<dbReference type="AlphaFoldDB" id="L8N681"/>
<comment type="caution">
    <text evidence="1">The sequence shown here is derived from an EMBL/GenBank/DDBJ whole genome shotgun (WGS) entry which is preliminary data.</text>
</comment>
<dbReference type="Proteomes" id="UP000011201">
    <property type="component" value="Unassembled WGS sequence"/>
</dbReference>
<gene>
    <name evidence="1" type="ORF">Pse7429DRAFT_0736</name>
</gene>
<name>L8N681_9CYAN</name>
<accession>L8N681</accession>
<keyword evidence="2" id="KW-1185">Reference proteome</keyword>
<evidence type="ECO:0000313" key="1">
    <source>
        <dbReference type="EMBL" id="ELS34215.1"/>
    </source>
</evidence>
<dbReference type="EMBL" id="ALWB01000015">
    <property type="protein sequence ID" value="ELS34215.1"/>
    <property type="molecule type" value="Genomic_DNA"/>
</dbReference>
<sequence length="72" mass="8323" precursor="true">MSKYCGLQMIAYSFANKKSSYSLPTKEIDIQNQELDVAAQSAATSNFNKGFEFSFCRRQNETRNKLRVQQNF</sequence>
<evidence type="ECO:0000313" key="2">
    <source>
        <dbReference type="Proteomes" id="UP000011201"/>
    </source>
</evidence>
<reference evidence="1 2" key="1">
    <citation type="journal article" date="2013" name="Proc. Natl. Acad. Sci. U.S.A.">
        <title>Improving the coverage of the cyanobacterial phylum using diversity-driven genome sequencing.</title>
        <authorList>
            <person name="Shih P.M."/>
            <person name="Wu D."/>
            <person name="Latifi A."/>
            <person name="Axen S.D."/>
            <person name="Fewer D.P."/>
            <person name="Talla E."/>
            <person name="Calteau A."/>
            <person name="Cai F."/>
            <person name="Tandeau de Marsac N."/>
            <person name="Rippka R."/>
            <person name="Herdman M."/>
            <person name="Sivonen K."/>
            <person name="Coursin T."/>
            <person name="Laurent T."/>
            <person name="Goodwin L."/>
            <person name="Nolan M."/>
            <person name="Davenport K.W."/>
            <person name="Han C.S."/>
            <person name="Rubin E.M."/>
            <person name="Eisen J.A."/>
            <person name="Woyke T."/>
            <person name="Gugger M."/>
            <person name="Kerfeld C.A."/>
        </authorList>
    </citation>
    <scope>NUCLEOTIDE SEQUENCE [LARGE SCALE GENOMIC DNA]</scope>
    <source>
        <strain evidence="1 2">PCC 7429</strain>
    </source>
</reference>
<organism evidence="1 2">
    <name type="scientific">Pseudanabaena biceps PCC 7429</name>
    <dbReference type="NCBI Taxonomy" id="927668"/>
    <lineage>
        <taxon>Bacteria</taxon>
        <taxon>Bacillati</taxon>
        <taxon>Cyanobacteriota</taxon>
        <taxon>Cyanophyceae</taxon>
        <taxon>Pseudanabaenales</taxon>
        <taxon>Pseudanabaenaceae</taxon>
        <taxon>Pseudanabaena</taxon>
    </lineage>
</organism>
<protein>
    <submittedName>
        <fullName evidence="1">Uncharacterized protein</fullName>
    </submittedName>
</protein>
<proteinExistence type="predicted"/>